<sequence length="513" mass="55598">MASHVVVIDSTARRTTIKTTPNKTLSEVLEEACGKLGLNAAQYGLKHNNKPVDLSRSIRLSGLSSGAKLELVQLSKSAGVVSIALQLPESESRGVPNARLTDKFPSSTTLWLVLRKFEAGVAGGDGSPRNFTARGVPSTQSGTSGAGRLYYEQPVLQVMNRELASFTDLQKSLAQLGLNSGTALLRLSFRPTETPLEEAMAQIQSYFDSVQGSEAAVSTLTPTQTQEQPQAQEVASSSTNPLPASDDKMVNDNTKGSLSQPASRPQKESHQPSSPQPDTVSHSSTGRQVSVFRPPSSTTPSAARISHNEADYTPTVEHAQIHQKLLQTQGRNQRLPTEAELAARANEEAAKWAAVKEVEVKIRLPDQSAVSAKFAPEDTAADLYSFVKECLGEKWRAEHFTLRSSGIRGRNEVIPDDPAKKLIRDLQLKGRVLVIFEWDDQRASAEARNTKAVLKDELRAKAQDLTIPDIPTVDEEKDDPGVKVNAGKKETTTDQGGEGGKKLPKWLKGLTKK</sequence>
<dbReference type="InterPro" id="IPR059238">
    <property type="entry name" value="UBX1_UBXN9"/>
</dbReference>
<protein>
    <recommendedName>
        <fullName evidence="2">UBX domain-containing protein</fullName>
    </recommendedName>
</protein>
<gene>
    <name evidence="3" type="ORF">HRR80_008508</name>
</gene>
<evidence type="ECO:0000256" key="1">
    <source>
        <dbReference type="SAM" id="MobiDB-lite"/>
    </source>
</evidence>
<dbReference type="Pfam" id="PF00789">
    <property type="entry name" value="UBX"/>
    <property type="match status" value="1"/>
</dbReference>
<reference evidence="3" key="1">
    <citation type="submission" date="2023-01" db="EMBL/GenBank/DDBJ databases">
        <title>Exophiala dermititidis isolated from Cystic Fibrosis Patient.</title>
        <authorList>
            <person name="Kurbessoian T."/>
            <person name="Crocker A."/>
            <person name="Murante D."/>
            <person name="Hogan D.A."/>
            <person name="Stajich J.E."/>
        </authorList>
    </citation>
    <scope>NUCLEOTIDE SEQUENCE</scope>
    <source>
        <strain evidence="3">Ex8</strain>
    </source>
</reference>
<evidence type="ECO:0000313" key="4">
    <source>
        <dbReference type="Proteomes" id="UP001161757"/>
    </source>
</evidence>
<comment type="caution">
    <text evidence="3">The sequence shown here is derived from an EMBL/GenBank/DDBJ whole genome shotgun (WGS) entry which is preliminary data.</text>
</comment>
<dbReference type="PANTHER" id="PTHR46467">
    <property type="entry name" value="TETHER CONTAINING UBX DOMAIN FOR GLUT4"/>
    <property type="match status" value="1"/>
</dbReference>
<feature type="compositionally biased region" description="Basic residues" evidence="1">
    <location>
        <begin position="502"/>
        <end position="513"/>
    </location>
</feature>
<organism evidence="3 4">
    <name type="scientific">Exophiala dermatitidis</name>
    <name type="common">Black yeast-like fungus</name>
    <name type="synonym">Wangiella dermatitidis</name>
    <dbReference type="NCBI Taxonomy" id="5970"/>
    <lineage>
        <taxon>Eukaryota</taxon>
        <taxon>Fungi</taxon>
        <taxon>Dikarya</taxon>
        <taxon>Ascomycota</taxon>
        <taxon>Pezizomycotina</taxon>
        <taxon>Eurotiomycetes</taxon>
        <taxon>Chaetothyriomycetidae</taxon>
        <taxon>Chaetothyriales</taxon>
        <taxon>Herpotrichiellaceae</taxon>
        <taxon>Exophiala</taxon>
    </lineage>
</organism>
<proteinExistence type="predicted"/>
<dbReference type="EMBL" id="JAJGCB010000025">
    <property type="protein sequence ID" value="KAJ8987354.1"/>
    <property type="molecule type" value="Genomic_DNA"/>
</dbReference>
<dbReference type="GO" id="GO:0005634">
    <property type="term" value="C:nucleus"/>
    <property type="evidence" value="ECO:0007669"/>
    <property type="project" value="TreeGrafter"/>
</dbReference>
<dbReference type="Pfam" id="PF11470">
    <property type="entry name" value="TUG-UBL1"/>
    <property type="match status" value="1"/>
</dbReference>
<feature type="region of interest" description="Disordered" evidence="1">
    <location>
        <begin position="217"/>
        <end position="307"/>
    </location>
</feature>
<dbReference type="InterPro" id="IPR021569">
    <property type="entry name" value="TUG-UBL1"/>
</dbReference>
<dbReference type="PROSITE" id="PS50033">
    <property type="entry name" value="UBX"/>
    <property type="match status" value="1"/>
</dbReference>
<dbReference type="GO" id="GO:0012506">
    <property type="term" value="C:vesicle membrane"/>
    <property type="evidence" value="ECO:0007669"/>
    <property type="project" value="TreeGrafter"/>
</dbReference>
<dbReference type="Proteomes" id="UP001161757">
    <property type="component" value="Unassembled WGS sequence"/>
</dbReference>
<dbReference type="CDD" id="cd01767">
    <property type="entry name" value="UBX"/>
    <property type="match status" value="1"/>
</dbReference>
<name>A0AAN6EMK0_EXODE</name>
<feature type="compositionally biased region" description="Polar residues" evidence="1">
    <location>
        <begin position="271"/>
        <end position="288"/>
    </location>
</feature>
<feature type="compositionally biased region" description="Polar residues" evidence="1">
    <location>
        <begin position="251"/>
        <end position="263"/>
    </location>
</feature>
<dbReference type="GO" id="GO:0006886">
    <property type="term" value="P:intracellular protein transport"/>
    <property type="evidence" value="ECO:0007669"/>
    <property type="project" value="TreeGrafter"/>
</dbReference>
<dbReference type="SUPFAM" id="SSF54236">
    <property type="entry name" value="Ubiquitin-like"/>
    <property type="match status" value="2"/>
</dbReference>
<feature type="compositionally biased region" description="Low complexity" evidence="1">
    <location>
        <begin position="219"/>
        <end position="233"/>
    </location>
</feature>
<dbReference type="InterPro" id="IPR029071">
    <property type="entry name" value="Ubiquitin-like_domsf"/>
</dbReference>
<dbReference type="GO" id="GO:0005737">
    <property type="term" value="C:cytoplasm"/>
    <property type="evidence" value="ECO:0007669"/>
    <property type="project" value="TreeGrafter"/>
</dbReference>
<dbReference type="Gene3D" id="3.10.20.90">
    <property type="entry name" value="Phosphatidylinositol 3-kinase Catalytic Subunit, Chain A, domain 1"/>
    <property type="match status" value="2"/>
</dbReference>
<evidence type="ECO:0000259" key="2">
    <source>
        <dbReference type="PROSITE" id="PS50033"/>
    </source>
</evidence>
<dbReference type="PANTHER" id="PTHR46467:SF1">
    <property type="entry name" value="TETHER CONTAINING UBX DOMAIN FOR GLUT4"/>
    <property type="match status" value="1"/>
</dbReference>
<feature type="domain" description="UBX" evidence="2">
    <location>
        <begin position="353"/>
        <end position="436"/>
    </location>
</feature>
<feature type="region of interest" description="Disordered" evidence="1">
    <location>
        <begin position="467"/>
        <end position="513"/>
    </location>
</feature>
<dbReference type="CDD" id="cd16105">
    <property type="entry name" value="Ubl_ASPSCR1_like"/>
    <property type="match status" value="1"/>
</dbReference>
<dbReference type="InterPro" id="IPR001012">
    <property type="entry name" value="UBX_dom"/>
</dbReference>
<dbReference type="AlphaFoldDB" id="A0AAN6EMK0"/>
<accession>A0AAN6EMK0</accession>
<evidence type="ECO:0000313" key="3">
    <source>
        <dbReference type="EMBL" id="KAJ8987354.1"/>
    </source>
</evidence>
<dbReference type="CDD" id="cd17075">
    <property type="entry name" value="UBX1_UBXN9"/>
    <property type="match status" value="1"/>
</dbReference>